<comment type="function">
    <text evidence="1 4">PPIases accelerate the folding of proteins. It catalyzes the cis-trans isomerization of proline imidic peptide bonds in oligopeptides.</text>
</comment>
<evidence type="ECO:0000256" key="3">
    <source>
        <dbReference type="ARBA" id="ARBA00023235"/>
    </source>
</evidence>
<keyword evidence="2 4" id="KW-0697">Rotamase</keyword>
<dbReference type="PRINTS" id="PR00153">
    <property type="entry name" value="CSAPPISMRASE"/>
</dbReference>
<sequence>MKLNKIIILILCVIAAFIIFGCSQKNFIQGSKKFKVVDEKTLHDAANPIVTITMENGDEIKVELYPKSAPNTVDNFVYLANKGFYNGLTFHRVIPKFMIQGGCPKGDGTGGPDYKIKGEFAENGFYENGLRHTRGVISMARSRENDSAGSQFFIMHGDAASLDGKYAAFGKVTKGMDVVDKIVSVDRDSKDKPKVTQVIKKVTVDTFNKKYSKPETIK</sequence>
<dbReference type="PROSITE" id="PS00170">
    <property type="entry name" value="CSA_PPIASE_1"/>
    <property type="match status" value="1"/>
</dbReference>
<dbReference type="PROSITE" id="PS50072">
    <property type="entry name" value="CSA_PPIASE_2"/>
    <property type="match status" value="1"/>
</dbReference>
<dbReference type="CDD" id="cd00317">
    <property type="entry name" value="cyclophilin"/>
    <property type="match status" value="1"/>
</dbReference>
<evidence type="ECO:0000256" key="2">
    <source>
        <dbReference type="ARBA" id="ARBA00023110"/>
    </source>
</evidence>
<dbReference type="KEGG" id="csq:CSCA_4660"/>
<accession>A0A0E3JRL6</accession>
<dbReference type="PANTHER" id="PTHR45625">
    <property type="entry name" value="PEPTIDYL-PROLYL CIS-TRANS ISOMERASE-RELATED"/>
    <property type="match status" value="1"/>
</dbReference>
<dbReference type="AlphaFoldDB" id="A0A0E3JRL6"/>
<dbReference type="Proteomes" id="UP000033115">
    <property type="component" value="Chromosome"/>
</dbReference>
<keyword evidence="7" id="KW-1185">Reference proteome</keyword>
<dbReference type="PROSITE" id="PS51257">
    <property type="entry name" value="PROKAR_LIPOPROTEIN"/>
    <property type="match status" value="1"/>
</dbReference>
<organism evidence="6 7">
    <name type="scientific">Clostridium scatologenes</name>
    <dbReference type="NCBI Taxonomy" id="1548"/>
    <lineage>
        <taxon>Bacteria</taxon>
        <taxon>Bacillati</taxon>
        <taxon>Bacillota</taxon>
        <taxon>Clostridia</taxon>
        <taxon>Eubacteriales</taxon>
        <taxon>Clostridiaceae</taxon>
        <taxon>Clostridium</taxon>
    </lineage>
</organism>
<dbReference type="Gene3D" id="2.40.100.10">
    <property type="entry name" value="Cyclophilin-like"/>
    <property type="match status" value="1"/>
</dbReference>
<protein>
    <recommendedName>
        <fullName evidence="4">Peptidyl-prolyl cis-trans isomerase</fullName>
        <shortName evidence="4">PPIase</shortName>
        <ecNumber evidence="4">5.2.1.8</ecNumber>
    </recommendedName>
</protein>
<dbReference type="STRING" id="1548.CSCA_4660"/>
<comment type="similarity">
    <text evidence="4">Belongs to the cyclophilin-type PPIase family.</text>
</comment>
<dbReference type="SUPFAM" id="SSF50891">
    <property type="entry name" value="Cyclophilin-like"/>
    <property type="match status" value="1"/>
</dbReference>
<reference evidence="6 7" key="1">
    <citation type="journal article" date="2015" name="J. Biotechnol.">
        <title>Complete genome sequence of a malodorant-producing acetogen, Clostridium scatologenes ATCC 25775(T).</title>
        <authorList>
            <person name="Zhu Z."/>
            <person name="Guo T."/>
            <person name="Zheng H."/>
            <person name="Song T."/>
            <person name="Ouyang P."/>
            <person name="Xie J."/>
        </authorList>
    </citation>
    <scope>NUCLEOTIDE SEQUENCE [LARGE SCALE GENOMIC DNA]</scope>
    <source>
        <strain evidence="6 7">ATCC 25775</strain>
    </source>
</reference>
<feature type="domain" description="PPIase cyclophilin-type" evidence="5">
    <location>
        <begin position="50"/>
        <end position="204"/>
    </location>
</feature>
<gene>
    <name evidence="6" type="ORF">CSCA_4660</name>
</gene>
<dbReference type="Pfam" id="PF00160">
    <property type="entry name" value="Pro_isomerase"/>
    <property type="match status" value="1"/>
</dbReference>
<dbReference type="InterPro" id="IPR020892">
    <property type="entry name" value="Cyclophilin-type_PPIase_CS"/>
</dbReference>
<dbReference type="RefSeq" id="WP_029163021.1">
    <property type="nucleotide sequence ID" value="NZ_CP009933.1"/>
</dbReference>
<dbReference type="HOGENOM" id="CLU_012062_16_0_9"/>
<dbReference type="EMBL" id="CP009933">
    <property type="protein sequence ID" value="AKA71785.1"/>
    <property type="molecule type" value="Genomic_DNA"/>
</dbReference>
<dbReference type="InterPro" id="IPR044666">
    <property type="entry name" value="Cyclophilin_A-like"/>
</dbReference>
<evidence type="ECO:0000256" key="1">
    <source>
        <dbReference type="ARBA" id="ARBA00002388"/>
    </source>
</evidence>
<name>A0A0E3JRL6_CLOSL</name>
<dbReference type="InterPro" id="IPR002130">
    <property type="entry name" value="Cyclophilin-type_PPIase_dom"/>
</dbReference>
<evidence type="ECO:0000313" key="7">
    <source>
        <dbReference type="Proteomes" id="UP000033115"/>
    </source>
</evidence>
<dbReference type="EC" id="5.2.1.8" evidence="4"/>
<dbReference type="InterPro" id="IPR029000">
    <property type="entry name" value="Cyclophilin-like_dom_sf"/>
</dbReference>
<keyword evidence="3 4" id="KW-0413">Isomerase</keyword>
<dbReference type="PANTHER" id="PTHR45625:SF4">
    <property type="entry name" value="PEPTIDYLPROLYL ISOMERASE DOMAIN AND WD REPEAT-CONTAINING PROTEIN 1"/>
    <property type="match status" value="1"/>
</dbReference>
<evidence type="ECO:0000256" key="4">
    <source>
        <dbReference type="RuleBase" id="RU363019"/>
    </source>
</evidence>
<dbReference type="GO" id="GO:0006457">
    <property type="term" value="P:protein folding"/>
    <property type="evidence" value="ECO:0007669"/>
    <property type="project" value="InterPro"/>
</dbReference>
<evidence type="ECO:0000313" key="6">
    <source>
        <dbReference type="EMBL" id="AKA71785.1"/>
    </source>
</evidence>
<evidence type="ECO:0000259" key="5">
    <source>
        <dbReference type="PROSITE" id="PS50072"/>
    </source>
</evidence>
<comment type="catalytic activity">
    <reaction evidence="4">
        <text>[protein]-peptidylproline (omega=180) = [protein]-peptidylproline (omega=0)</text>
        <dbReference type="Rhea" id="RHEA:16237"/>
        <dbReference type="Rhea" id="RHEA-COMP:10747"/>
        <dbReference type="Rhea" id="RHEA-COMP:10748"/>
        <dbReference type="ChEBI" id="CHEBI:83833"/>
        <dbReference type="ChEBI" id="CHEBI:83834"/>
        <dbReference type="EC" id="5.2.1.8"/>
    </reaction>
</comment>
<dbReference type="GO" id="GO:0003755">
    <property type="term" value="F:peptidyl-prolyl cis-trans isomerase activity"/>
    <property type="evidence" value="ECO:0007669"/>
    <property type="project" value="UniProtKB-UniRule"/>
</dbReference>
<proteinExistence type="inferred from homology"/>